<dbReference type="AlphaFoldDB" id="A0A2P2L622"/>
<organism evidence="1">
    <name type="scientific">Rhizophora mucronata</name>
    <name type="common">Asiatic mangrove</name>
    <dbReference type="NCBI Taxonomy" id="61149"/>
    <lineage>
        <taxon>Eukaryota</taxon>
        <taxon>Viridiplantae</taxon>
        <taxon>Streptophyta</taxon>
        <taxon>Embryophyta</taxon>
        <taxon>Tracheophyta</taxon>
        <taxon>Spermatophyta</taxon>
        <taxon>Magnoliopsida</taxon>
        <taxon>eudicotyledons</taxon>
        <taxon>Gunneridae</taxon>
        <taxon>Pentapetalae</taxon>
        <taxon>rosids</taxon>
        <taxon>fabids</taxon>
        <taxon>Malpighiales</taxon>
        <taxon>Rhizophoraceae</taxon>
        <taxon>Rhizophora</taxon>
    </lineage>
</organism>
<evidence type="ECO:0000313" key="1">
    <source>
        <dbReference type="EMBL" id="MBX13430.1"/>
    </source>
</evidence>
<proteinExistence type="predicted"/>
<name>A0A2P2L622_RHIMU</name>
<protein>
    <submittedName>
        <fullName evidence="1">Uncharacterized protein</fullName>
    </submittedName>
</protein>
<accession>A0A2P2L622</accession>
<dbReference type="EMBL" id="GGEC01032946">
    <property type="protein sequence ID" value="MBX13430.1"/>
    <property type="molecule type" value="Transcribed_RNA"/>
</dbReference>
<reference evidence="1" key="1">
    <citation type="submission" date="2018-02" db="EMBL/GenBank/DDBJ databases">
        <title>Rhizophora mucronata_Transcriptome.</title>
        <authorList>
            <person name="Meera S.P."/>
            <person name="Sreeshan A."/>
            <person name="Augustine A."/>
        </authorList>
    </citation>
    <scope>NUCLEOTIDE SEQUENCE</scope>
    <source>
        <tissue evidence="1">Leaf</tissue>
    </source>
</reference>
<sequence length="25" mass="2927">MAYGQNHVTFSQIIRPLACFVSWEE</sequence>